<dbReference type="Proteomes" id="UP000006230">
    <property type="component" value="Unassembled WGS sequence"/>
</dbReference>
<dbReference type="STRING" id="314265.R2601_24210"/>
<keyword evidence="1" id="KW-0812">Transmembrane</keyword>
<feature type="transmembrane region" description="Helical" evidence="1">
    <location>
        <begin position="62"/>
        <end position="79"/>
    </location>
</feature>
<accession>Q0FKD7</accession>
<dbReference type="HOGENOM" id="CLU_083319_0_0_5"/>
<gene>
    <name evidence="2" type="ORF">R2601_24210</name>
</gene>
<evidence type="ECO:0008006" key="4">
    <source>
        <dbReference type="Google" id="ProtNLM"/>
    </source>
</evidence>
<sequence length="285" mass="32128">MMTQMRATALLIQYLMQRVSFLLILSLGLGLGAYSAAAALGYAEWLTMPLTFGDQVVPQAGIYIQLGLTALALGLMFFLPSNARIMTLENSHRRFHMTMRDVARAYAASHRADREGVFTMSSEFDSVRERIAFLRDHPDLGDLEPSVLEVAAQMSHVSHELAEVYSDSKVQRARDFLTARQQEIEDFNIRLEEAKRVANEIHNWHMRVELEEDVAEAQLTRLCEQLEGILPEINVSEHQEPAQNVATLSNVQSGWVTGPDHYEDDEHETAHPEPVVAMLARRAAE</sequence>
<proteinExistence type="predicted"/>
<dbReference type="EMBL" id="AATQ01000041">
    <property type="protein sequence ID" value="EAU44628.1"/>
    <property type="molecule type" value="Genomic_DNA"/>
</dbReference>
<keyword evidence="1" id="KW-1133">Transmembrane helix</keyword>
<reference evidence="2 3" key="1">
    <citation type="journal article" date="2010" name="J. Bacteriol.">
        <title>Genome sequences of Pelagibaca bermudensis HTCC2601T and Maritimibacter alkaliphilus HTCC2654T, the type strains of two marine Roseobacter genera.</title>
        <authorList>
            <person name="Thrash J.C."/>
            <person name="Cho J.C."/>
            <person name="Ferriera S."/>
            <person name="Johnson J."/>
            <person name="Vergin K.L."/>
            <person name="Giovannoni S.J."/>
        </authorList>
    </citation>
    <scope>NUCLEOTIDE SEQUENCE [LARGE SCALE GENOMIC DNA]</scope>
    <source>
        <strain evidence="3">DSM 26914 / JCM 13377 / KCTC 12554 / HTCC2601</strain>
    </source>
</reference>
<evidence type="ECO:0000313" key="3">
    <source>
        <dbReference type="Proteomes" id="UP000006230"/>
    </source>
</evidence>
<protein>
    <recommendedName>
        <fullName evidence="4">DNA repair protein</fullName>
    </recommendedName>
</protein>
<dbReference type="AlphaFoldDB" id="Q0FKD7"/>
<evidence type="ECO:0000313" key="2">
    <source>
        <dbReference type="EMBL" id="EAU44628.1"/>
    </source>
</evidence>
<name>Q0FKD7_SALBH</name>
<evidence type="ECO:0000256" key="1">
    <source>
        <dbReference type="SAM" id="Phobius"/>
    </source>
</evidence>
<dbReference type="eggNOG" id="ENOG502ZAIY">
    <property type="taxonomic scope" value="Bacteria"/>
</dbReference>
<comment type="caution">
    <text evidence="2">The sequence shown here is derived from an EMBL/GenBank/DDBJ whole genome shotgun (WGS) entry which is preliminary data.</text>
</comment>
<organism evidence="2 3">
    <name type="scientific">Salipiger bermudensis (strain DSM 26914 / JCM 13377 / KCTC 12554 / HTCC2601)</name>
    <name type="common">Pelagibaca bermudensis</name>
    <dbReference type="NCBI Taxonomy" id="314265"/>
    <lineage>
        <taxon>Bacteria</taxon>
        <taxon>Pseudomonadati</taxon>
        <taxon>Pseudomonadota</taxon>
        <taxon>Alphaproteobacteria</taxon>
        <taxon>Rhodobacterales</taxon>
        <taxon>Roseobacteraceae</taxon>
        <taxon>Salipiger</taxon>
    </lineage>
</organism>
<keyword evidence="3" id="KW-1185">Reference proteome</keyword>
<keyword evidence="1" id="KW-0472">Membrane</keyword>